<reference evidence="4 5" key="1">
    <citation type="submission" date="2019-08" db="EMBL/GenBank/DDBJ databases">
        <authorList>
            <person name="Dong K."/>
        </authorList>
    </citation>
    <scope>NUCLEOTIDE SEQUENCE [LARGE SCALE GENOMIC DNA]</scope>
    <source>
        <strain evidence="4 5">M4-8</strain>
    </source>
</reference>
<dbReference type="Pfam" id="PF08240">
    <property type="entry name" value="ADH_N"/>
    <property type="match status" value="1"/>
</dbReference>
<gene>
    <name evidence="4" type="ORF">FVP60_06525</name>
</gene>
<keyword evidence="5" id="KW-1185">Reference proteome</keyword>
<dbReference type="Proteomes" id="UP000321196">
    <property type="component" value="Unassembled WGS sequence"/>
</dbReference>
<evidence type="ECO:0000256" key="1">
    <source>
        <dbReference type="ARBA" id="ARBA00022857"/>
    </source>
</evidence>
<dbReference type="InterPro" id="IPR013154">
    <property type="entry name" value="ADH-like_N"/>
</dbReference>
<organism evidence="4 5">
    <name type="scientific">Microbacterium mitrae</name>
    <dbReference type="NCBI Taxonomy" id="664640"/>
    <lineage>
        <taxon>Bacteria</taxon>
        <taxon>Bacillati</taxon>
        <taxon>Actinomycetota</taxon>
        <taxon>Actinomycetes</taxon>
        <taxon>Micrococcales</taxon>
        <taxon>Microbacteriaceae</taxon>
        <taxon>Microbacterium</taxon>
    </lineage>
</organism>
<dbReference type="SUPFAM" id="SSF51735">
    <property type="entry name" value="NAD(P)-binding Rossmann-fold domains"/>
    <property type="match status" value="1"/>
</dbReference>
<dbReference type="InterPro" id="IPR020843">
    <property type="entry name" value="ER"/>
</dbReference>
<dbReference type="SUPFAM" id="SSF50129">
    <property type="entry name" value="GroES-like"/>
    <property type="match status" value="1"/>
</dbReference>
<proteinExistence type="predicted"/>
<dbReference type="InterPro" id="IPR036291">
    <property type="entry name" value="NAD(P)-bd_dom_sf"/>
</dbReference>
<dbReference type="GO" id="GO:0035925">
    <property type="term" value="F:mRNA 3'-UTR AU-rich region binding"/>
    <property type="evidence" value="ECO:0007669"/>
    <property type="project" value="TreeGrafter"/>
</dbReference>
<dbReference type="Gene3D" id="3.40.50.720">
    <property type="entry name" value="NAD(P)-binding Rossmann-like Domain"/>
    <property type="match status" value="1"/>
</dbReference>
<accession>A0A5C8HU20</accession>
<protein>
    <submittedName>
        <fullName evidence="4">Zinc-binding dehydrogenase</fullName>
    </submittedName>
</protein>
<feature type="domain" description="Enoyl reductase (ER)" evidence="3">
    <location>
        <begin position="12"/>
        <end position="307"/>
    </location>
</feature>
<dbReference type="RefSeq" id="WP_147825398.1">
    <property type="nucleotide sequence ID" value="NZ_BAAARG010000001.1"/>
</dbReference>
<evidence type="ECO:0000259" key="3">
    <source>
        <dbReference type="SMART" id="SM00829"/>
    </source>
</evidence>
<dbReference type="OrthoDB" id="9801186at2"/>
<dbReference type="AlphaFoldDB" id="A0A5C8HU20"/>
<evidence type="ECO:0000313" key="5">
    <source>
        <dbReference type="Proteomes" id="UP000321196"/>
    </source>
</evidence>
<dbReference type="InterPro" id="IPR011032">
    <property type="entry name" value="GroES-like_sf"/>
</dbReference>
<keyword evidence="1" id="KW-0521">NADP</keyword>
<dbReference type="PANTHER" id="PTHR48106">
    <property type="entry name" value="QUINONE OXIDOREDUCTASE PIG3-RELATED"/>
    <property type="match status" value="1"/>
</dbReference>
<evidence type="ECO:0000256" key="2">
    <source>
        <dbReference type="ARBA" id="ARBA00023002"/>
    </source>
</evidence>
<dbReference type="GO" id="GO:0005829">
    <property type="term" value="C:cytosol"/>
    <property type="evidence" value="ECO:0007669"/>
    <property type="project" value="TreeGrafter"/>
</dbReference>
<evidence type="ECO:0000313" key="4">
    <source>
        <dbReference type="EMBL" id="TXK06593.1"/>
    </source>
</evidence>
<dbReference type="GO" id="GO:0070402">
    <property type="term" value="F:NADPH binding"/>
    <property type="evidence" value="ECO:0007669"/>
    <property type="project" value="TreeGrafter"/>
</dbReference>
<name>A0A5C8HU20_9MICO</name>
<dbReference type="Gene3D" id="3.90.180.10">
    <property type="entry name" value="Medium-chain alcohol dehydrogenases, catalytic domain"/>
    <property type="match status" value="1"/>
</dbReference>
<dbReference type="Pfam" id="PF13602">
    <property type="entry name" value="ADH_zinc_N_2"/>
    <property type="match status" value="1"/>
</dbReference>
<keyword evidence="2" id="KW-0560">Oxidoreductase</keyword>
<sequence length="314" mass="31711">MRAHHWIATGPGGLADFQFVEKEVGEPARGEVTITVQASGVNPADLKHAQRATDFPVDIGYEIAGTITAIGPETEIASGGGVVGDAVLAFRVSGGYASVVTVPAETVFARPEALGVLEAANLLLVGATAADMLRVASVQAGETVVFFGASGAVGALFLQIARSRSIRVIGVCGVGRGSEVTRFGGVAVERGEGLAERIALAAGEPIAAVFDASGRDDDLAVTNAIAGDHSRLVTIVGTAAARDAGFQAIGGNQAESAACRDSVRGELVDLAGAGDLVVPVSETFLLRQAVEALELVMAGRAGGKVALVPDSNDV</sequence>
<dbReference type="PANTHER" id="PTHR48106:SF13">
    <property type="entry name" value="QUINONE OXIDOREDUCTASE-RELATED"/>
    <property type="match status" value="1"/>
</dbReference>
<comment type="caution">
    <text evidence="4">The sequence shown here is derived from an EMBL/GenBank/DDBJ whole genome shotgun (WGS) entry which is preliminary data.</text>
</comment>
<dbReference type="GO" id="GO:0003960">
    <property type="term" value="F:quinone reductase (NADPH) activity"/>
    <property type="evidence" value="ECO:0007669"/>
    <property type="project" value="TreeGrafter"/>
</dbReference>
<dbReference type="EMBL" id="VRSW01000001">
    <property type="protein sequence ID" value="TXK06593.1"/>
    <property type="molecule type" value="Genomic_DNA"/>
</dbReference>
<dbReference type="SMART" id="SM00829">
    <property type="entry name" value="PKS_ER"/>
    <property type="match status" value="1"/>
</dbReference>